<dbReference type="Proteomes" id="UP000015347">
    <property type="component" value="Unassembled WGS sequence"/>
</dbReference>
<dbReference type="EMBL" id="APVH01000059">
    <property type="protein sequence ID" value="EPX76205.1"/>
    <property type="molecule type" value="Genomic_DNA"/>
</dbReference>
<feature type="transmembrane region" description="Helical" evidence="2">
    <location>
        <begin position="58"/>
        <end position="76"/>
    </location>
</feature>
<comment type="caution">
    <text evidence="3">The sequence shown here is derived from an EMBL/GenBank/DDBJ whole genome shotgun (WGS) entry which is preliminary data.</text>
</comment>
<dbReference type="PIRSF" id="PIRSF015000">
    <property type="entry name" value="UCP01500"/>
    <property type="match status" value="1"/>
</dbReference>
<organism evidence="3 4">
    <name type="scientific">Salipiger mucosus DSM 16094</name>
    <dbReference type="NCBI Taxonomy" id="1123237"/>
    <lineage>
        <taxon>Bacteria</taxon>
        <taxon>Pseudomonadati</taxon>
        <taxon>Pseudomonadota</taxon>
        <taxon>Alphaproteobacteria</taxon>
        <taxon>Rhodobacterales</taxon>
        <taxon>Roseobacteraceae</taxon>
        <taxon>Salipiger</taxon>
    </lineage>
</organism>
<dbReference type="eggNOG" id="COG5530">
    <property type="taxonomic scope" value="Bacteria"/>
</dbReference>
<dbReference type="HOGENOM" id="CLU_089301_0_0_5"/>
<keyword evidence="2" id="KW-0812">Transmembrane</keyword>
<dbReference type="RefSeq" id="WP_021120924.1">
    <property type="nucleotide sequence ID" value="NZ_KE557284.1"/>
</dbReference>
<feature type="transmembrane region" description="Helical" evidence="2">
    <location>
        <begin position="163"/>
        <end position="181"/>
    </location>
</feature>
<feature type="transmembrane region" description="Helical" evidence="2">
    <location>
        <begin position="82"/>
        <end position="99"/>
    </location>
</feature>
<dbReference type="STRING" id="1123237.Salmuc_01989"/>
<sequence length="244" mass="27438">MRAGGGAREARARTKEATITPDGKPRKALDSAEMGAIAHLYRGEVYRSTIWRTRLDTTTNWAVVTLGVALSISYAAPGASPLPLVLVGVLIIFFLVLEARRYRYFNVWRARARWLETHFYAPMLSEGDLHLEEDWQTVLANDYLRPRYHVSFMVAVGRRIRRNYLWILLIQSLAYAGKIMVHPTAVNSLAEAIDRADAGPIPGEVMIGIGVFYVVSWSGIAMWSKRDDLQRNKARGRAKSDSMG</sequence>
<keyword evidence="2" id="KW-0472">Membrane</keyword>
<protein>
    <recommendedName>
        <fullName evidence="5">Integral membrane protein</fullName>
    </recommendedName>
</protein>
<gene>
    <name evidence="3" type="ORF">Salmuc_01989</name>
</gene>
<keyword evidence="2" id="KW-1133">Transmembrane helix</keyword>
<feature type="region of interest" description="Disordered" evidence="1">
    <location>
        <begin position="1"/>
        <end position="27"/>
    </location>
</feature>
<evidence type="ECO:0000256" key="2">
    <source>
        <dbReference type="SAM" id="Phobius"/>
    </source>
</evidence>
<feature type="transmembrane region" description="Helical" evidence="2">
    <location>
        <begin position="201"/>
        <end position="223"/>
    </location>
</feature>
<reference evidence="4" key="1">
    <citation type="journal article" date="2014" name="Stand. Genomic Sci.">
        <title>Genome sequence of the exopolysaccharide-producing Salipiger mucosus type strain (DSM 16094(T)), a moderately halophilic member of the Roseobacter clade.</title>
        <authorList>
            <person name="Riedel T."/>
            <person name="Spring S."/>
            <person name="Fiebig A."/>
            <person name="Petersen J."/>
            <person name="Kyrpides N.C."/>
            <person name="Goker M."/>
            <person name="Klenk H.P."/>
        </authorList>
    </citation>
    <scope>NUCLEOTIDE SEQUENCE [LARGE SCALE GENOMIC DNA]</scope>
    <source>
        <strain evidence="4">DSM 16094</strain>
    </source>
</reference>
<evidence type="ECO:0000313" key="4">
    <source>
        <dbReference type="Proteomes" id="UP000015347"/>
    </source>
</evidence>
<dbReference type="AlphaFoldDB" id="S9RDJ7"/>
<keyword evidence="4" id="KW-1185">Reference proteome</keyword>
<dbReference type="Pfam" id="PF10028">
    <property type="entry name" value="DUF2270"/>
    <property type="match status" value="1"/>
</dbReference>
<dbReference type="InterPro" id="IPR014470">
    <property type="entry name" value="UCP01500"/>
</dbReference>
<name>S9RDJ7_9RHOB</name>
<evidence type="ECO:0000313" key="3">
    <source>
        <dbReference type="EMBL" id="EPX76205.1"/>
    </source>
</evidence>
<accession>S9RDJ7</accession>
<evidence type="ECO:0000256" key="1">
    <source>
        <dbReference type="SAM" id="MobiDB-lite"/>
    </source>
</evidence>
<evidence type="ECO:0008006" key="5">
    <source>
        <dbReference type="Google" id="ProtNLM"/>
    </source>
</evidence>
<proteinExistence type="predicted"/>